<dbReference type="RefSeq" id="WP_055456197.1">
    <property type="nucleotide sequence ID" value="NZ_CYHE01000008.1"/>
</dbReference>
<dbReference type="PANTHER" id="PTHR42709:SF4">
    <property type="entry name" value="INNER MEMBRANE PROTEIN YQAA"/>
    <property type="match status" value="1"/>
</dbReference>
<feature type="transmembrane region" description="Helical" evidence="1">
    <location>
        <begin position="96"/>
        <end position="115"/>
    </location>
</feature>
<keyword evidence="1" id="KW-0812">Transmembrane</keyword>
<gene>
    <name evidence="3" type="ORF">Ga0061067_108180</name>
</gene>
<dbReference type="Proteomes" id="UP000183900">
    <property type="component" value="Unassembled WGS sequence"/>
</dbReference>
<accession>A0A0K6I4N3</accession>
<feature type="transmembrane region" description="Helical" evidence="1">
    <location>
        <begin position="40"/>
        <end position="61"/>
    </location>
</feature>
<evidence type="ECO:0000313" key="4">
    <source>
        <dbReference type="Proteomes" id="UP000183900"/>
    </source>
</evidence>
<name>A0A0K6I4N3_9HYPH</name>
<feature type="domain" description="VTT" evidence="2">
    <location>
        <begin position="26"/>
        <end position="140"/>
    </location>
</feature>
<reference evidence="4" key="1">
    <citation type="submission" date="2015-08" db="EMBL/GenBank/DDBJ databases">
        <authorList>
            <person name="Varghese N."/>
        </authorList>
    </citation>
    <scope>NUCLEOTIDE SEQUENCE [LARGE SCALE GENOMIC DNA]</scope>
    <source>
        <strain evidence="4">DSM 23407</strain>
    </source>
</reference>
<evidence type="ECO:0000256" key="1">
    <source>
        <dbReference type="SAM" id="Phobius"/>
    </source>
</evidence>
<organism evidence="3 4">
    <name type="scientific">Pannonibacter indicus</name>
    <dbReference type="NCBI Taxonomy" id="466044"/>
    <lineage>
        <taxon>Bacteria</taxon>
        <taxon>Pseudomonadati</taxon>
        <taxon>Pseudomonadota</taxon>
        <taxon>Alphaproteobacteria</taxon>
        <taxon>Hyphomicrobiales</taxon>
        <taxon>Stappiaceae</taxon>
        <taxon>Pannonibacter</taxon>
    </lineage>
</organism>
<protein>
    <submittedName>
        <fullName evidence="3">Uncharacterized membrane protein YqaA, SNARE-associated domain</fullName>
    </submittedName>
</protein>
<dbReference type="PANTHER" id="PTHR42709">
    <property type="entry name" value="ALKALINE PHOSPHATASE LIKE PROTEIN"/>
    <property type="match status" value="1"/>
</dbReference>
<keyword evidence="1" id="KW-1133">Transmembrane helix</keyword>
<dbReference type="OrthoDB" id="9814483at2"/>
<sequence>MSGLGSLAGLFLAAFLAATLLPAQSEGVLAALVIAGGWPPWLLVGVATAGNVLGSVVNWLLGRGIASFRHKRWFPVSDKALARAEGWYHRYGRWSLLFAWLPVIGDPLTVIAGTLREPLGIFLLLVTIGKAGRYVLVALAASGLA</sequence>
<dbReference type="Pfam" id="PF09335">
    <property type="entry name" value="VTT_dom"/>
    <property type="match status" value="1"/>
</dbReference>
<dbReference type="AlphaFoldDB" id="A0A0K6I4N3"/>
<evidence type="ECO:0000313" key="3">
    <source>
        <dbReference type="EMBL" id="CUA98023.1"/>
    </source>
</evidence>
<dbReference type="InterPro" id="IPR051311">
    <property type="entry name" value="DedA_domain"/>
</dbReference>
<proteinExistence type="predicted"/>
<feature type="transmembrane region" description="Helical" evidence="1">
    <location>
        <begin position="121"/>
        <end position="144"/>
    </location>
</feature>
<dbReference type="InterPro" id="IPR032816">
    <property type="entry name" value="VTT_dom"/>
</dbReference>
<dbReference type="EMBL" id="CYHE01000008">
    <property type="protein sequence ID" value="CUA98023.1"/>
    <property type="molecule type" value="Genomic_DNA"/>
</dbReference>
<keyword evidence="4" id="KW-1185">Reference proteome</keyword>
<evidence type="ECO:0000259" key="2">
    <source>
        <dbReference type="Pfam" id="PF09335"/>
    </source>
</evidence>
<keyword evidence="1" id="KW-0472">Membrane</keyword>